<sequence>MEVEALKKYEGQWVSVVVRGVPRNAGGYLYLVGKDFIGIKNVSEKIHEIVISAEDIVSVLIKKQEGENKNDRSNMLQNKSLTVS</sequence>
<protein>
    <submittedName>
        <fullName evidence="1">Uncharacterized protein</fullName>
    </submittedName>
</protein>
<accession>X1MJV9</accession>
<proteinExistence type="predicted"/>
<organism evidence="1">
    <name type="scientific">marine sediment metagenome</name>
    <dbReference type="NCBI Taxonomy" id="412755"/>
    <lineage>
        <taxon>unclassified sequences</taxon>
        <taxon>metagenomes</taxon>
        <taxon>ecological metagenomes</taxon>
    </lineage>
</organism>
<reference evidence="1" key="1">
    <citation type="journal article" date="2014" name="Front. Microbiol.">
        <title>High frequency of phylogenetically diverse reductive dehalogenase-homologous genes in deep subseafloor sedimentary metagenomes.</title>
        <authorList>
            <person name="Kawai M."/>
            <person name="Futagami T."/>
            <person name="Toyoda A."/>
            <person name="Takaki Y."/>
            <person name="Nishi S."/>
            <person name="Hori S."/>
            <person name="Arai W."/>
            <person name="Tsubouchi T."/>
            <person name="Morono Y."/>
            <person name="Uchiyama I."/>
            <person name="Ito T."/>
            <person name="Fujiyama A."/>
            <person name="Inagaki F."/>
            <person name="Takami H."/>
        </authorList>
    </citation>
    <scope>NUCLEOTIDE SEQUENCE</scope>
    <source>
        <strain evidence="1">Expedition CK06-06</strain>
    </source>
</reference>
<dbReference type="AlphaFoldDB" id="X1MJV9"/>
<comment type="caution">
    <text evidence="1">The sequence shown here is derived from an EMBL/GenBank/DDBJ whole genome shotgun (WGS) entry which is preliminary data.</text>
</comment>
<dbReference type="EMBL" id="BARV01007344">
    <property type="protein sequence ID" value="GAI06664.1"/>
    <property type="molecule type" value="Genomic_DNA"/>
</dbReference>
<gene>
    <name evidence="1" type="ORF">S06H3_14970</name>
</gene>
<evidence type="ECO:0000313" key="1">
    <source>
        <dbReference type="EMBL" id="GAI06664.1"/>
    </source>
</evidence>
<name>X1MJV9_9ZZZZ</name>